<dbReference type="RefSeq" id="WP_036739437.1">
    <property type="nucleotide sequence ID" value="NZ_FOJO01000006.1"/>
</dbReference>
<dbReference type="Proteomes" id="UP000182312">
    <property type="component" value="Unassembled WGS sequence"/>
</dbReference>
<reference evidence="1 3" key="2">
    <citation type="submission" date="2014-10" db="EMBL/GenBank/DDBJ databases">
        <title>Paracoccus sanguinis sp. nov., isolated from clinical specimens of New York State patients.</title>
        <authorList>
            <person name="Mingle L.A."/>
            <person name="Cole J.A."/>
            <person name="Lapierre P."/>
            <person name="Musser K.A."/>
        </authorList>
    </citation>
    <scope>NUCLEOTIDE SEQUENCE [LARGE SCALE GENOMIC DNA]</scope>
    <source>
        <strain evidence="1 3">JCM 14014</strain>
    </source>
</reference>
<evidence type="ECO:0000313" key="4">
    <source>
        <dbReference type="Proteomes" id="UP000182312"/>
    </source>
</evidence>
<dbReference type="eggNOG" id="ENOG502ZTDT">
    <property type="taxonomic scope" value="Bacteria"/>
</dbReference>
<dbReference type="EMBL" id="FOJO01000006">
    <property type="protein sequence ID" value="SFA48698.1"/>
    <property type="molecule type" value="Genomic_DNA"/>
</dbReference>
<name>A0A099F5A6_9RHOB</name>
<sequence>MTVLENVSDLIKRQSPFPLCDDCITEKLRLSVRQHANRKTRELAAMRGFDRRRDMCSSCRAEKLVIRYT</sequence>
<gene>
    <name evidence="1" type="ORF">IT41_06030</name>
    <name evidence="2" type="ORF">SAMN04487972_10634</name>
</gene>
<dbReference type="OrthoDB" id="7573431at2"/>
<evidence type="ECO:0000313" key="2">
    <source>
        <dbReference type="EMBL" id="SFA48698.1"/>
    </source>
</evidence>
<reference evidence="2 4" key="3">
    <citation type="submission" date="2016-10" db="EMBL/GenBank/DDBJ databases">
        <authorList>
            <person name="de Groot N.N."/>
        </authorList>
    </citation>
    <scope>NUCLEOTIDE SEQUENCE [LARGE SCALE GENOMIC DNA]</scope>
    <source>
        <strain evidence="2 4">CGMCC 1.6117</strain>
    </source>
</reference>
<dbReference type="EMBL" id="JRKN01000006">
    <property type="protein sequence ID" value="KGJ05332.1"/>
    <property type="molecule type" value="Genomic_DNA"/>
</dbReference>
<reference evidence="1 3" key="1">
    <citation type="submission" date="2014-09" db="EMBL/GenBank/DDBJ databases">
        <authorList>
            <person name="McGinnis J.M."/>
            <person name="Wolfgang W.J."/>
        </authorList>
    </citation>
    <scope>NUCLEOTIDE SEQUENCE [LARGE SCALE GENOMIC DNA]</scope>
    <source>
        <strain evidence="1 3">JCM 14014</strain>
    </source>
</reference>
<keyword evidence="3" id="KW-1185">Reference proteome</keyword>
<dbReference type="AlphaFoldDB" id="A0A099F5A6"/>
<protein>
    <submittedName>
        <fullName evidence="1">Uncharacterized protein</fullName>
    </submittedName>
</protein>
<organism evidence="1 3">
    <name type="scientific">Paracoccus halophilus</name>
    <dbReference type="NCBI Taxonomy" id="376733"/>
    <lineage>
        <taxon>Bacteria</taxon>
        <taxon>Pseudomonadati</taxon>
        <taxon>Pseudomonadota</taxon>
        <taxon>Alphaproteobacteria</taxon>
        <taxon>Rhodobacterales</taxon>
        <taxon>Paracoccaceae</taxon>
        <taxon>Paracoccus</taxon>
    </lineage>
</organism>
<proteinExistence type="predicted"/>
<evidence type="ECO:0000313" key="3">
    <source>
        <dbReference type="Proteomes" id="UP000029846"/>
    </source>
</evidence>
<dbReference type="Proteomes" id="UP000029846">
    <property type="component" value="Unassembled WGS sequence"/>
</dbReference>
<accession>A0A099F5A6</accession>
<evidence type="ECO:0000313" key="1">
    <source>
        <dbReference type="EMBL" id="KGJ05332.1"/>
    </source>
</evidence>